<dbReference type="GO" id="GO:0005737">
    <property type="term" value="C:cytoplasm"/>
    <property type="evidence" value="ECO:0007669"/>
    <property type="project" value="TreeGrafter"/>
</dbReference>
<protein>
    <submittedName>
        <fullName evidence="5">GNAT family N-acetyltransferase</fullName>
    </submittedName>
</protein>
<dbReference type="InterPro" id="IPR016181">
    <property type="entry name" value="Acyl_CoA_acyltransferase"/>
</dbReference>
<comment type="caution">
    <text evidence="5">The sequence shown here is derived from an EMBL/GenBank/DDBJ whole genome shotgun (WGS) entry which is preliminary data.</text>
</comment>
<dbReference type="Proteomes" id="UP000610862">
    <property type="component" value="Unassembled WGS sequence"/>
</dbReference>
<sequence length="190" mass="22217">MKKYRIPTIETKRLTLRMWSKKDAADLYEYAKNPNVGPIAGWKPHSDQAESRFIISEVFLQKMAWAIVDKDTGKVIGSIGFEDDKFRPDIHSREMGYSLSEDFWGKGLMTEAAKKIIQYAFEVLGLDILSITTSEDNLRSRRVIEKCGFEYEGTLRYAYKIYDGTIEEIRCYSMMRQEYIDMKKRGWCDV</sequence>
<keyword evidence="1" id="KW-0808">Transferase</keyword>
<keyword evidence="2" id="KW-0012">Acyltransferase</keyword>
<dbReference type="SUPFAM" id="SSF55729">
    <property type="entry name" value="Acyl-CoA N-acyltransferases (Nat)"/>
    <property type="match status" value="1"/>
</dbReference>
<evidence type="ECO:0000313" key="6">
    <source>
        <dbReference type="Proteomes" id="UP000610862"/>
    </source>
</evidence>
<dbReference type="PANTHER" id="PTHR43792:SF8">
    <property type="entry name" value="[RIBOSOMAL PROTEIN US5]-ALANINE N-ACETYLTRANSFERASE"/>
    <property type="match status" value="1"/>
</dbReference>
<dbReference type="AlphaFoldDB" id="A0A926I981"/>
<organism evidence="5 6">
    <name type="scientific">Lentihominibacter hominis</name>
    <dbReference type="NCBI Taxonomy" id="2763645"/>
    <lineage>
        <taxon>Bacteria</taxon>
        <taxon>Bacillati</taxon>
        <taxon>Bacillota</taxon>
        <taxon>Clostridia</taxon>
        <taxon>Peptostreptococcales</taxon>
        <taxon>Anaerovoracaceae</taxon>
        <taxon>Lentihominibacter</taxon>
    </lineage>
</organism>
<dbReference type="PANTHER" id="PTHR43792">
    <property type="entry name" value="GNAT FAMILY, PUTATIVE (AFU_ORTHOLOGUE AFUA_3G00765)-RELATED-RELATED"/>
    <property type="match status" value="1"/>
</dbReference>
<evidence type="ECO:0000256" key="3">
    <source>
        <dbReference type="ARBA" id="ARBA00038502"/>
    </source>
</evidence>
<dbReference type="InterPro" id="IPR000182">
    <property type="entry name" value="GNAT_dom"/>
</dbReference>
<dbReference type="GO" id="GO:0008999">
    <property type="term" value="F:protein-N-terminal-alanine acetyltransferase activity"/>
    <property type="evidence" value="ECO:0007669"/>
    <property type="project" value="TreeGrafter"/>
</dbReference>
<dbReference type="PROSITE" id="PS51186">
    <property type="entry name" value="GNAT"/>
    <property type="match status" value="1"/>
</dbReference>
<comment type="similarity">
    <text evidence="3">Belongs to the acetyltransferase family. RimJ subfamily.</text>
</comment>
<evidence type="ECO:0000256" key="1">
    <source>
        <dbReference type="ARBA" id="ARBA00022679"/>
    </source>
</evidence>
<dbReference type="EMBL" id="JACRTA010000001">
    <property type="protein sequence ID" value="MBC8567855.1"/>
    <property type="molecule type" value="Genomic_DNA"/>
</dbReference>
<evidence type="ECO:0000256" key="2">
    <source>
        <dbReference type="ARBA" id="ARBA00023315"/>
    </source>
</evidence>
<accession>A0A926I981</accession>
<name>A0A926I981_9FIRM</name>
<evidence type="ECO:0000313" key="5">
    <source>
        <dbReference type="EMBL" id="MBC8567855.1"/>
    </source>
</evidence>
<feature type="domain" description="N-acetyltransferase" evidence="4">
    <location>
        <begin position="14"/>
        <end position="172"/>
    </location>
</feature>
<keyword evidence="6" id="KW-1185">Reference proteome</keyword>
<dbReference type="RefSeq" id="WP_177268083.1">
    <property type="nucleotide sequence ID" value="NZ_JACRTA010000001.1"/>
</dbReference>
<dbReference type="InterPro" id="IPR051531">
    <property type="entry name" value="N-acetyltransferase"/>
</dbReference>
<proteinExistence type="inferred from homology"/>
<reference evidence="5" key="1">
    <citation type="submission" date="2020-08" db="EMBL/GenBank/DDBJ databases">
        <title>Genome public.</title>
        <authorList>
            <person name="Liu C."/>
            <person name="Sun Q."/>
        </authorList>
    </citation>
    <scope>NUCLEOTIDE SEQUENCE</scope>
    <source>
        <strain evidence="5">NSJ-24</strain>
    </source>
</reference>
<dbReference type="Gene3D" id="3.40.630.30">
    <property type="match status" value="1"/>
</dbReference>
<gene>
    <name evidence="5" type="ORF">H8692_03630</name>
</gene>
<dbReference type="Pfam" id="PF13302">
    <property type="entry name" value="Acetyltransf_3"/>
    <property type="match status" value="1"/>
</dbReference>
<evidence type="ECO:0000259" key="4">
    <source>
        <dbReference type="PROSITE" id="PS51186"/>
    </source>
</evidence>